<dbReference type="InterPro" id="IPR036165">
    <property type="entry name" value="YefM-like_sf"/>
</dbReference>
<evidence type="ECO:0000313" key="2">
    <source>
        <dbReference type="EMBL" id="RDB67031.1"/>
    </source>
</evidence>
<dbReference type="OrthoDB" id="9795585at2"/>
<protein>
    <submittedName>
        <fullName evidence="2">Prevent-host-death family protein</fullName>
    </submittedName>
</protein>
<comment type="similarity">
    <text evidence="1">Belongs to the phD/YefM antitoxin family.</text>
</comment>
<dbReference type="SUPFAM" id="SSF143120">
    <property type="entry name" value="YefM-like"/>
    <property type="match status" value="1"/>
</dbReference>
<comment type="caution">
    <text evidence="2">The sequence shown here is derived from an EMBL/GenBank/DDBJ whole genome shotgun (WGS) entry which is preliminary data.</text>
</comment>
<proteinExistence type="inferred from homology"/>
<dbReference type="Proteomes" id="UP000254000">
    <property type="component" value="Unassembled WGS sequence"/>
</dbReference>
<dbReference type="AlphaFoldDB" id="A0A369M5L1"/>
<reference evidence="2 3" key="1">
    <citation type="journal article" date="2018" name="Elife">
        <title>Discovery and characterization of a prevalent human gut bacterial enzyme sufficient for the inactivation of a family of plant toxins.</title>
        <authorList>
            <person name="Koppel N."/>
            <person name="Bisanz J.E."/>
            <person name="Pandelia M.E."/>
            <person name="Turnbaugh P.J."/>
            <person name="Balskus E.P."/>
        </authorList>
    </citation>
    <scope>NUCLEOTIDE SEQUENCE [LARGE SCALE GENOMIC DNA]</scope>
    <source>
        <strain evidence="2 3">3C</strain>
    </source>
</reference>
<name>A0A369M5L1_9ACTN</name>
<dbReference type="GeneID" id="78358272"/>
<sequence>MAAPIIRSSTDIRRDYNGIEALAKETGQPIYLTKNGRASLVVIDAATFDYDQYVGLMIDEAIEHNKRHPRTYTPEEAKTEIRKRVAEKVADHDL</sequence>
<dbReference type="EMBL" id="PPTS01000001">
    <property type="protein sequence ID" value="RDB67031.1"/>
    <property type="molecule type" value="Genomic_DNA"/>
</dbReference>
<evidence type="ECO:0000256" key="1">
    <source>
        <dbReference type="ARBA" id="ARBA00009981"/>
    </source>
</evidence>
<keyword evidence="3" id="KW-1185">Reference proteome</keyword>
<gene>
    <name evidence="2" type="ORF">C1877_00875</name>
</gene>
<accession>A0A369M5L1</accession>
<evidence type="ECO:0000313" key="3">
    <source>
        <dbReference type="Proteomes" id="UP000254000"/>
    </source>
</evidence>
<organism evidence="2 3">
    <name type="scientific">Gordonibacter pamelaeae</name>
    <dbReference type="NCBI Taxonomy" id="471189"/>
    <lineage>
        <taxon>Bacteria</taxon>
        <taxon>Bacillati</taxon>
        <taxon>Actinomycetota</taxon>
        <taxon>Coriobacteriia</taxon>
        <taxon>Eggerthellales</taxon>
        <taxon>Eggerthellaceae</taxon>
        <taxon>Gordonibacter</taxon>
    </lineage>
</organism>
<dbReference type="RefSeq" id="WP_015539150.1">
    <property type="nucleotide sequence ID" value="NZ_CABMMS010000001.1"/>
</dbReference>